<proteinExistence type="predicted"/>
<comment type="caution">
    <text evidence="1">The sequence shown here is derived from an EMBL/GenBank/DDBJ whole genome shotgun (WGS) entry which is preliminary data.</text>
</comment>
<dbReference type="EMBL" id="RMVG01000016">
    <property type="protein sequence ID" value="RPD96784.1"/>
    <property type="molecule type" value="Genomic_DNA"/>
</dbReference>
<organism evidence="1 2">
    <name type="scientific">Candidatus Pantoea deserta</name>
    <dbReference type="NCBI Taxonomy" id="1869313"/>
    <lineage>
        <taxon>Bacteria</taxon>
        <taxon>Pseudomonadati</taxon>
        <taxon>Pseudomonadota</taxon>
        <taxon>Gammaproteobacteria</taxon>
        <taxon>Enterobacterales</taxon>
        <taxon>Erwiniaceae</taxon>
        <taxon>Pantoea</taxon>
    </lineage>
</organism>
<dbReference type="Proteomes" id="UP000281332">
    <property type="component" value="Unassembled WGS sequence"/>
</dbReference>
<keyword evidence="2" id="KW-1185">Reference proteome</keyword>
<gene>
    <name evidence="1" type="ORF">BBB56_17715</name>
</gene>
<evidence type="ECO:0000313" key="2">
    <source>
        <dbReference type="Proteomes" id="UP000281332"/>
    </source>
</evidence>
<name>A0A3N4NKD1_9GAMM</name>
<protein>
    <submittedName>
        <fullName evidence="1">Uncharacterized protein</fullName>
    </submittedName>
</protein>
<sequence>MQIKSIRLFFTIILLMKLLFHTFEQLVFKRGECKQKSGCSLLALRNHITKHPFSVKDIKRY</sequence>
<dbReference type="AlphaFoldDB" id="A0A3N4NKD1"/>
<reference evidence="1 2" key="1">
    <citation type="submission" date="2018-11" db="EMBL/GenBank/DDBJ databases">
        <title>Whole genome sequencing of Pantoea sp. RIT388.</title>
        <authorList>
            <person name="Gan H.M."/>
            <person name="Hudson A.O."/>
        </authorList>
    </citation>
    <scope>NUCLEOTIDE SEQUENCE [LARGE SCALE GENOMIC DNA]</scope>
    <source>
        <strain evidence="1 2">RIT388</strain>
    </source>
</reference>
<evidence type="ECO:0000313" key="1">
    <source>
        <dbReference type="EMBL" id="RPD96784.1"/>
    </source>
</evidence>
<accession>A0A3N4NKD1</accession>